<evidence type="ECO:0000313" key="4">
    <source>
        <dbReference type="EMBL" id="PWV04059.1"/>
    </source>
</evidence>
<feature type="domain" description="Retrotransposon hot spot protein N-terminal" evidence="2">
    <location>
        <begin position="339"/>
        <end position="365"/>
    </location>
</feature>
<dbReference type="InterPro" id="IPR056000">
    <property type="entry name" value="DUF7578"/>
</dbReference>
<sequence length="365" mass="42400">MPGGSMRVQGGNAESQASAVPQGDGQRRARQGFESETDEPDETRRRVEEVRRPQWTLLSRVEDVMLEGSTSRTNMKLNDFLRNHVGGRAAVDEDHNVTMEMFFQDPEMFIQNERLLRIITALLSYKELEAIYKLHCEGVFSLWQWNIYERKDTATPFARGKLDAAISQVLNEERHETEESRWAEEWARRRQKVELTVATTIKDVLFRGRVRVMEMQLNDFLVMELDGMGILPANRNVLLKDFVKDSARYIHGTFLLLEMQASNHYKRMERAVRDEMDMEEDVRRIYERSVDNLLKWSLAAEEVKRSVHCITKHFLDAAFIELMSSVTMSAPMKLEGHCESVYNARWHHFVEVPGGEKTGLEVREG</sequence>
<feature type="domain" description="DUF7578" evidence="3">
    <location>
        <begin position="72"/>
        <end position="135"/>
    </location>
</feature>
<organism evidence="4 5">
    <name type="scientific">Trypanosoma cruzi</name>
    <dbReference type="NCBI Taxonomy" id="5693"/>
    <lineage>
        <taxon>Eukaryota</taxon>
        <taxon>Discoba</taxon>
        <taxon>Euglenozoa</taxon>
        <taxon>Kinetoplastea</taxon>
        <taxon>Metakinetoplastina</taxon>
        <taxon>Trypanosomatida</taxon>
        <taxon>Trypanosomatidae</taxon>
        <taxon>Trypanosoma</taxon>
        <taxon>Schizotrypanum</taxon>
    </lineage>
</organism>
<gene>
    <name evidence="4" type="ORF">C3747_162g10</name>
</gene>
<dbReference type="AlphaFoldDB" id="A0A2V2W937"/>
<feature type="domain" description="DUF7578" evidence="3">
    <location>
        <begin position="211"/>
        <end position="275"/>
    </location>
</feature>
<dbReference type="VEuPathDB" id="TriTrypDB:TcG_07709"/>
<accession>A0A2V2W937</accession>
<reference evidence="4 5" key="1">
    <citation type="journal article" date="2018" name="Microb. Genom.">
        <title>Expanding an expanded genome: long-read sequencing of Trypanosoma cruzi.</title>
        <authorList>
            <person name="Berna L."/>
            <person name="Rodriguez M."/>
            <person name="Chiribao M.L."/>
            <person name="Parodi-Talice A."/>
            <person name="Pita S."/>
            <person name="Rijo G."/>
            <person name="Alvarez-Valin F."/>
            <person name="Robello C."/>
        </authorList>
    </citation>
    <scope>NUCLEOTIDE SEQUENCE [LARGE SCALE GENOMIC DNA]</scope>
    <source>
        <strain evidence="4 5">TCC</strain>
    </source>
</reference>
<dbReference type="VEuPathDB" id="TriTrypDB:C3747_162g10"/>
<dbReference type="InterPro" id="IPR046835">
    <property type="entry name" value="RHS_N"/>
</dbReference>
<dbReference type="Pfam" id="PF20445">
    <property type="entry name" value="RHS_N"/>
    <property type="match status" value="1"/>
</dbReference>
<comment type="caution">
    <text evidence="4">The sequence shown here is derived from an EMBL/GenBank/DDBJ whole genome shotgun (WGS) entry which is preliminary data.</text>
</comment>
<dbReference type="Proteomes" id="UP000246078">
    <property type="component" value="Unassembled WGS sequence"/>
</dbReference>
<evidence type="ECO:0000259" key="2">
    <source>
        <dbReference type="Pfam" id="PF20445"/>
    </source>
</evidence>
<dbReference type="VEuPathDB" id="TriTrypDB:TcCLB.507791.10"/>
<feature type="region of interest" description="Disordered" evidence="1">
    <location>
        <begin position="1"/>
        <end position="49"/>
    </location>
</feature>
<dbReference type="EMBL" id="PRFC01000162">
    <property type="protein sequence ID" value="PWV04059.1"/>
    <property type="molecule type" value="Genomic_DNA"/>
</dbReference>
<evidence type="ECO:0000256" key="1">
    <source>
        <dbReference type="SAM" id="MobiDB-lite"/>
    </source>
</evidence>
<name>A0A2V2W937_TRYCR</name>
<protein>
    <submittedName>
        <fullName evidence="4">Putative retrotransposon hot spot (RHS) protein</fullName>
    </submittedName>
</protein>
<dbReference type="InterPro" id="IPR006518">
    <property type="entry name" value="Trypano_RHS"/>
</dbReference>
<proteinExistence type="predicted"/>
<evidence type="ECO:0000313" key="5">
    <source>
        <dbReference type="Proteomes" id="UP000246078"/>
    </source>
</evidence>
<evidence type="ECO:0000259" key="3">
    <source>
        <dbReference type="Pfam" id="PF24466"/>
    </source>
</evidence>
<dbReference type="NCBIfam" id="TIGR01631">
    <property type="entry name" value="Trypano_RHS"/>
    <property type="match status" value="2"/>
</dbReference>
<dbReference type="VEuPathDB" id="TriTrypDB:TcCL_Unassigned05268"/>
<dbReference type="Pfam" id="PF24466">
    <property type="entry name" value="DUF7578"/>
    <property type="match status" value="2"/>
</dbReference>